<evidence type="ECO:0000313" key="6">
    <source>
        <dbReference type="Proteomes" id="UP000000440"/>
    </source>
</evidence>
<dbReference type="RefSeq" id="WP_011057805.1">
    <property type="nucleotide sequence ID" value="NC_004113.1"/>
</dbReference>
<dbReference type="AlphaFoldDB" id="Q8DHI9"/>
<name>Q8DHI9_THEVB</name>
<organism evidence="5 6">
    <name type="scientific">Thermosynechococcus vestitus (strain NIES-2133 / IAM M-273 / BP-1)</name>
    <dbReference type="NCBI Taxonomy" id="197221"/>
    <lineage>
        <taxon>Bacteria</taxon>
        <taxon>Bacillati</taxon>
        <taxon>Cyanobacteriota</taxon>
        <taxon>Cyanophyceae</taxon>
        <taxon>Acaryochloridales</taxon>
        <taxon>Thermosynechococcaceae</taxon>
        <taxon>Thermosynechococcus</taxon>
    </lineage>
</organism>
<dbReference type="PANTHER" id="PTHR33222">
    <property type="match status" value="1"/>
</dbReference>
<dbReference type="Pfam" id="PF14159">
    <property type="entry name" value="CAAD"/>
    <property type="match status" value="1"/>
</dbReference>
<dbReference type="KEGG" id="tel:tll1970"/>
<feature type="transmembrane region" description="Helical" evidence="3">
    <location>
        <begin position="80"/>
        <end position="98"/>
    </location>
</feature>
<proteinExistence type="predicted"/>
<keyword evidence="3" id="KW-1133">Transmembrane helix</keyword>
<dbReference type="eggNOG" id="COG2815">
    <property type="taxonomic scope" value="Bacteria"/>
</dbReference>
<reference evidence="5 6" key="1">
    <citation type="journal article" date="2002" name="DNA Res.">
        <title>Complete genome structure of the thermophilic cyanobacterium Thermosynechococcus elongatus BP-1.</title>
        <authorList>
            <person name="Nakamura Y."/>
            <person name="Kaneko T."/>
            <person name="Sato S."/>
            <person name="Ikeuchi M."/>
            <person name="Katoh H."/>
            <person name="Sasamoto S."/>
            <person name="Watanabe A."/>
            <person name="Iriguchi M."/>
            <person name="Kawashima K."/>
            <person name="Kimura T."/>
            <person name="Kishida Y."/>
            <person name="Kiyokawa C."/>
            <person name="Kohara M."/>
            <person name="Matsumoto M."/>
            <person name="Matsuno A."/>
            <person name="Nakazaki N."/>
            <person name="Shimpo S."/>
            <person name="Sugimoto M."/>
            <person name="Takeuchi C."/>
            <person name="Yamada M."/>
            <person name="Tabata S."/>
        </authorList>
    </citation>
    <scope>NUCLEOTIDE SEQUENCE [LARGE SCALE GENOMIC DNA]</scope>
    <source>
        <strain evidence="6">IAM M-273 / NIES-2133 / BP-1</strain>
    </source>
</reference>
<feature type="compositionally biased region" description="Low complexity" evidence="2">
    <location>
        <begin position="1"/>
        <end position="12"/>
    </location>
</feature>
<comment type="subcellular location">
    <subcellularLocation>
        <location evidence="1">Membrane</location>
        <topology evidence="1">Multi-pass membrane protein</topology>
    </subcellularLocation>
</comment>
<evidence type="ECO:0000256" key="3">
    <source>
        <dbReference type="SAM" id="Phobius"/>
    </source>
</evidence>
<sequence>MNEFETSPTTETTHTEKPIFEPTPAPAPLAEVEPQSAPPKVGGLTDEQWQRARETLYWLLTVFPDQVSTFVGEYRQPLRTLLIMLATVPFVALAVAILEVVDAIPLLGPTCELVGFGYTCWFLYRYVLFESGRRELGQKVNEYKSRIFGNEGGRSS</sequence>
<feature type="region of interest" description="Disordered" evidence="2">
    <location>
        <begin position="1"/>
        <end position="44"/>
    </location>
</feature>
<dbReference type="GO" id="GO:0009579">
    <property type="term" value="C:thylakoid"/>
    <property type="evidence" value="ECO:0007669"/>
    <property type="project" value="InterPro"/>
</dbReference>
<dbReference type="STRING" id="197221.gene:10748577"/>
<protein>
    <submittedName>
        <fullName evidence="5">Tll1970 protein</fullName>
    </submittedName>
</protein>
<evidence type="ECO:0000256" key="2">
    <source>
        <dbReference type="SAM" id="MobiDB-lite"/>
    </source>
</evidence>
<evidence type="ECO:0000313" key="5">
    <source>
        <dbReference type="EMBL" id="BAC09522.1"/>
    </source>
</evidence>
<dbReference type="GO" id="GO:0016020">
    <property type="term" value="C:membrane"/>
    <property type="evidence" value="ECO:0007669"/>
    <property type="project" value="UniProtKB-SubCell"/>
</dbReference>
<evidence type="ECO:0000259" key="4">
    <source>
        <dbReference type="Pfam" id="PF14159"/>
    </source>
</evidence>
<gene>
    <name evidence="5" type="ordered locus">tll1970</name>
</gene>
<feature type="transmembrane region" description="Helical" evidence="3">
    <location>
        <begin position="104"/>
        <end position="124"/>
    </location>
</feature>
<evidence type="ECO:0000256" key="1">
    <source>
        <dbReference type="ARBA" id="ARBA00004141"/>
    </source>
</evidence>
<accession>Q8DHI9</accession>
<dbReference type="EMBL" id="BA000039">
    <property type="protein sequence ID" value="BAC09522.1"/>
    <property type="molecule type" value="Genomic_DNA"/>
</dbReference>
<keyword evidence="6" id="KW-1185">Reference proteome</keyword>
<keyword evidence="3" id="KW-0472">Membrane</keyword>
<dbReference type="InterPro" id="IPR025564">
    <property type="entry name" value="CAAD_dom"/>
</dbReference>
<keyword evidence="3" id="KW-0812">Transmembrane</keyword>
<dbReference type="EnsemblBacteria" id="BAC09522">
    <property type="protein sequence ID" value="BAC09522"/>
    <property type="gene ID" value="BAC09522"/>
</dbReference>
<dbReference type="PANTHER" id="PTHR33222:SF4">
    <property type="entry name" value="PROTEIN CURVATURE THYLAKOID 1A, CHLOROPLASTIC"/>
    <property type="match status" value="1"/>
</dbReference>
<dbReference type="InterPro" id="IPR033344">
    <property type="entry name" value="CURT1"/>
</dbReference>
<dbReference type="PATRIC" id="fig|197221.4.peg.2060"/>
<feature type="domain" description="Cyanobacterial aminoacyl-tRNA synthetase CAAD" evidence="4">
    <location>
        <begin position="66"/>
        <end position="149"/>
    </location>
</feature>
<dbReference type="Proteomes" id="UP000000440">
    <property type="component" value="Chromosome"/>
</dbReference>